<organism evidence="1 2">
    <name type="scientific">Rotaria sordida</name>
    <dbReference type="NCBI Taxonomy" id="392033"/>
    <lineage>
        <taxon>Eukaryota</taxon>
        <taxon>Metazoa</taxon>
        <taxon>Spiralia</taxon>
        <taxon>Gnathifera</taxon>
        <taxon>Rotifera</taxon>
        <taxon>Eurotatoria</taxon>
        <taxon>Bdelloidea</taxon>
        <taxon>Philodinida</taxon>
        <taxon>Philodinidae</taxon>
        <taxon>Rotaria</taxon>
    </lineage>
</organism>
<dbReference type="Proteomes" id="UP000663823">
    <property type="component" value="Unassembled WGS sequence"/>
</dbReference>
<name>A0A819Y439_9BILA</name>
<gene>
    <name evidence="1" type="ORF">OTI717_LOCUS36234</name>
</gene>
<feature type="non-terminal residue" evidence="1">
    <location>
        <position position="123"/>
    </location>
</feature>
<dbReference type="EMBL" id="CAJOAX010015090">
    <property type="protein sequence ID" value="CAF4151250.1"/>
    <property type="molecule type" value="Genomic_DNA"/>
</dbReference>
<sequence>MEQNKLKRKITFDYWNVNKKEKLIERLESSSEKSITLFEDFPNELFYEICDYLDVYYVYKAFNNLNKRLQTLLFNSTVPLTINISSMSKSIFQDYNKHMIIPNQHRIKTLRISNPFIVVWIWR</sequence>
<accession>A0A819Y439</accession>
<evidence type="ECO:0000313" key="2">
    <source>
        <dbReference type="Proteomes" id="UP000663823"/>
    </source>
</evidence>
<reference evidence="1" key="1">
    <citation type="submission" date="2021-02" db="EMBL/GenBank/DDBJ databases">
        <authorList>
            <person name="Nowell W R."/>
        </authorList>
    </citation>
    <scope>NUCLEOTIDE SEQUENCE</scope>
</reference>
<protein>
    <recommendedName>
        <fullName evidence="3">F-box domain-containing protein</fullName>
    </recommendedName>
</protein>
<evidence type="ECO:0000313" key="1">
    <source>
        <dbReference type="EMBL" id="CAF4151250.1"/>
    </source>
</evidence>
<comment type="caution">
    <text evidence="1">The sequence shown here is derived from an EMBL/GenBank/DDBJ whole genome shotgun (WGS) entry which is preliminary data.</text>
</comment>
<proteinExistence type="predicted"/>
<evidence type="ECO:0008006" key="3">
    <source>
        <dbReference type="Google" id="ProtNLM"/>
    </source>
</evidence>
<dbReference type="AlphaFoldDB" id="A0A819Y439"/>